<sequence length="302" mass="35347">MLRPVNFNKAANRVRWLTTFWFWGIKVNLIGAIGFALMKDVYIKKLNRESPPATEQDNMNIANGFNSNEIQAKLDDIFSRKDDIDEMLSYIQGEKMNLIKNKKRKSELYALLSITEKVIEDMEYWSKDENEQEMTFYRRFASLLDVLFGASEIRMADGDTACSSSRVCTETNKRLFNVDDPTPAYSRKIDLLLKYDENISVELCSNEWKKLKQKDYFVATSFSTIIIPQHLSDVEYIKDTFIAPFKFKFSYKFTSSIKEKKLELEIGQELGSFWSLNSSKMEPLVAYNNLIYFNTKKRKHED</sequence>
<feature type="transmembrane region" description="Helical" evidence="1">
    <location>
        <begin position="20"/>
        <end position="38"/>
    </location>
</feature>
<name>I1CEJ9_RHIO9</name>
<proteinExistence type="predicted"/>
<dbReference type="Proteomes" id="UP000009138">
    <property type="component" value="Unassembled WGS sequence"/>
</dbReference>
<organism evidence="2 3">
    <name type="scientific">Rhizopus delemar (strain RA 99-880 / ATCC MYA-4621 / FGSC 9543 / NRRL 43880)</name>
    <name type="common">Mucormycosis agent</name>
    <name type="synonym">Rhizopus arrhizus var. delemar</name>
    <dbReference type="NCBI Taxonomy" id="246409"/>
    <lineage>
        <taxon>Eukaryota</taxon>
        <taxon>Fungi</taxon>
        <taxon>Fungi incertae sedis</taxon>
        <taxon>Mucoromycota</taxon>
        <taxon>Mucoromycotina</taxon>
        <taxon>Mucoromycetes</taxon>
        <taxon>Mucorales</taxon>
        <taxon>Mucorineae</taxon>
        <taxon>Rhizopodaceae</taxon>
        <taxon>Rhizopus</taxon>
    </lineage>
</organism>
<evidence type="ECO:0000256" key="1">
    <source>
        <dbReference type="SAM" id="Phobius"/>
    </source>
</evidence>
<dbReference type="OrthoDB" id="2284791at2759"/>
<keyword evidence="1" id="KW-0812">Transmembrane</keyword>
<accession>I1CEJ9</accession>
<dbReference type="EMBL" id="CH476740">
    <property type="protein sequence ID" value="EIE86879.1"/>
    <property type="molecule type" value="Genomic_DNA"/>
</dbReference>
<protein>
    <submittedName>
        <fullName evidence="2">Uncharacterized protein</fullName>
    </submittedName>
</protein>
<evidence type="ECO:0000313" key="3">
    <source>
        <dbReference type="Proteomes" id="UP000009138"/>
    </source>
</evidence>
<dbReference type="VEuPathDB" id="FungiDB:RO3G_11590"/>
<gene>
    <name evidence="2" type="ORF">RO3G_11590</name>
</gene>
<dbReference type="GeneID" id="93618555"/>
<evidence type="ECO:0000313" key="2">
    <source>
        <dbReference type="EMBL" id="EIE86879.1"/>
    </source>
</evidence>
<dbReference type="InParanoid" id="I1CEJ9"/>
<keyword evidence="1" id="KW-0472">Membrane</keyword>
<dbReference type="RefSeq" id="XP_067522275.1">
    <property type="nucleotide sequence ID" value="XM_067666174.1"/>
</dbReference>
<keyword evidence="3" id="KW-1185">Reference proteome</keyword>
<dbReference type="AlphaFoldDB" id="I1CEJ9"/>
<keyword evidence="1" id="KW-1133">Transmembrane helix</keyword>
<reference evidence="2 3" key="1">
    <citation type="journal article" date="2009" name="PLoS Genet.">
        <title>Genomic analysis of the basal lineage fungus Rhizopus oryzae reveals a whole-genome duplication.</title>
        <authorList>
            <person name="Ma L.-J."/>
            <person name="Ibrahim A.S."/>
            <person name="Skory C."/>
            <person name="Grabherr M.G."/>
            <person name="Burger G."/>
            <person name="Butler M."/>
            <person name="Elias M."/>
            <person name="Idnurm A."/>
            <person name="Lang B.F."/>
            <person name="Sone T."/>
            <person name="Abe A."/>
            <person name="Calvo S.E."/>
            <person name="Corrochano L.M."/>
            <person name="Engels R."/>
            <person name="Fu J."/>
            <person name="Hansberg W."/>
            <person name="Kim J.-M."/>
            <person name="Kodira C.D."/>
            <person name="Koehrsen M.J."/>
            <person name="Liu B."/>
            <person name="Miranda-Saavedra D."/>
            <person name="O'Leary S."/>
            <person name="Ortiz-Castellanos L."/>
            <person name="Poulter R."/>
            <person name="Rodriguez-Romero J."/>
            <person name="Ruiz-Herrera J."/>
            <person name="Shen Y.-Q."/>
            <person name="Zeng Q."/>
            <person name="Galagan J."/>
            <person name="Birren B.W."/>
            <person name="Cuomo C.A."/>
            <person name="Wickes B.L."/>
        </authorList>
    </citation>
    <scope>NUCLEOTIDE SEQUENCE [LARGE SCALE GENOMIC DNA]</scope>
    <source>
        <strain evidence="3">RA 99-880 / ATCC MYA-4621 / FGSC 9543 / NRRL 43880</strain>
    </source>
</reference>